<comment type="function">
    <text evidence="4">Nucleoside triphosphate pyrophosphatase that hydrolyzes dTTP and UTP. May have a dual role in cell division arrest and in preventing the incorporation of modified nucleotides into cellular nucleic acids.</text>
</comment>
<keyword evidence="4" id="KW-0963">Cytoplasm</keyword>
<reference evidence="5 6" key="1">
    <citation type="submission" date="2018-05" db="EMBL/GenBank/DDBJ databases">
        <title>Genomic Encyclopedia of Type Strains, Phase IV (KMG-IV): sequencing the most valuable type-strain genomes for metagenomic binning, comparative biology and taxonomic classification.</title>
        <authorList>
            <person name="Goeker M."/>
        </authorList>
    </citation>
    <scope>NUCLEOTIDE SEQUENCE [LARGE SCALE GENOMIC DNA]</scope>
    <source>
        <strain evidence="5 6">DSM 28579</strain>
    </source>
</reference>
<dbReference type="GO" id="GO:0047429">
    <property type="term" value="F:nucleoside triphosphate diphosphatase activity"/>
    <property type="evidence" value="ECO:0007669"/>
    <property type="project" value="UniProtKB-EC"/>
</dbReference>
<dbReference type="GO" id="GO:0009117">
    <property type="term" value="P:nucleotide metabolic process"/>
    <property type="evidence" value="ECO:0007669"/>
    <property type="project" value="UniProtKB-KW"/>
</dbReference>
<dbReference type="EC" id="3.6.1.9" evidence="4"/>
<dbReference type="SUPFAM" id="SSF52972">
    <property type="entry name" value="ITPase-like"/>
    <property type="match status" value="1"/>
</dbReference>
<keyword evidence="6" id="KW-1185">Reference proteome</keyword>
<dbReference type="NCBIfam" id="TIGR00172">
    <property type="entry name" value="maf"/>
    <property type="match status" value="1"/>
</dbReference>
<dbReference type="HAMAP" id="MF_00528">
    <property type="entry name" value="Maf"/>
    <property type="match status" value="1"/>
</dbReference>
<dbReference type="Pfam" id="PF02545">
    <property type="entry name" value="Maf"/>
    <property type="match status" value="1"/>
</dbReference>
<dbReference type="EMBL" id="QENZ01000003">
    <property type="protein sequence ID" value="PVX52027.1"/>
    <property type="molecule type" value="Genomic_DNA"/>
</dbReference>
<evidence type="ECO:0000313" key="6">
    <source>
        <dbReference type="Proteomes" id="UP000251835"/>
    </source>
</evidence>
<comment type="catalytic activity">
    <reaction evidence="4">
        <text>dTTP + H2O = dTMP + diphosphate + H(+)</text>
        <dbReference type="Rhea" id="RHEA:28534"/>
        <dbReference type="ChEBI" id="CHEBI:15377"/>
        <dbReference type="ChEBI" id="CHEBI:15378"/>
        <dbReference type="ChEBI" id="CHEBI:33019"/>
        <dbReference type="ChEBI" id="CHEBI:37568"/>
        <dbReference type="ChEBI" id="CHEBI:63528"/>
        <dbReference type="EC" id="3.6.1.9"/>
    </reaction>
</comment>
<comment type="similarity">
    <text evidence="4">Belongs to the Maf family. YhdE subfamily.</text>
</comment>
<evidence type="ECO:0000256" key="2">
    <source>
        <dbReference type="ARBA" id="ARBA00022801"/>
    </source>
</evidence>
<keyword evidence="3 4" id="KW-0546">Nucleotide metabolism</keyword>
<comment type="caution">
    <text evidence="4">Lacks conserved residue(s) required for the propagation of feature annotation.</text>
</comment>
<feature type="site" description="Important for substrate specificity" evidence="4">
    <location>
        <position position="20"/>
    </location>
</feature>
<dbReference type="CDD" id="cd00555">
    <property type="entry name" value="Maf"/>
    <property type="match status" value="1"/>
</dbReference>
<comment type="caution">
    <text evidence="5">The sequence shown here is derived from an EMBL/GenBank/DDBJ whole genome shotgun (WGS) entry which is preliminary data.</text>
</comment>
<dbReference type="InterPro" id="IPR003697">
    <property type="entry name" value="Maf-like"/>
</dbReference>
<accession>A0A7L4US43</accession>
<organism evidence="5 6">
    <name type="scientific">Balneicella halophila</name>
    <dbReference type="NCBI Taxonomy" id="1537566"/>
    <lineage>
        <taxon>Bacteria</taxon>
        <taxon>Pseudomonadati</taxon>
        <taxon>Bacteroidota</taxon>
        <taxon>Bacteroidia</taxon>
        <taxon>Bacteroidales</taxon>
        <taxon>Balneicellaceae</taxon>
        <taxon>Balneicella</taxon>
    </lineage>
</organism>
<dbReference type="PIRSF" id="PIRSF006305">
    <property type="entry name" value="Maf"/>
    <property type="match status" value="1"/>
</dbReference>
<sequence length="196" mass="22113">MLLHEKLKGYQLILASQSPRREMLMKQLGLQFDIIPLSIDESYPKELLLEQVPEYLAKKKAEPFVKNIQDKQIVVTSDTVVILYNELLGKPKNKKEAKKLLHKLSGQTHEVISGVCITTKHGQVSKSVSSKVSFKPLSDEEIDYYIEKFEPLDKAGAYGVQEWIGYVAIERIDGSYSNIVGLPTATIYEMLKEVAG</sequence>
<feature type="site" description="Important for substrate specificity" evidence="4">
    <location>
        <position position="161"/>
    </location>
</feature>
<protein>
    <recommendedName>
        <fullName evidence="4">dTTP/UTP pyrophosphatase</fullName>
        <shortName evidence="4">dTTPase/UTPase</shortName>
        <ecNumber evidence="4">3.6.1.9</ecNumber>
    </recommendedName>
    <alternativeName>
        <fullName evidence="4">Nucleoside triphosphate pyrophosphatase</fullName>
    </alternativeName>
    <alternativeName>
        <fullName evidence="4">Nucleotide pyrophosphatase</fullName>
        <shortName evidence="4">Nucleotide PPase</shortName>
    </alternativeName>
</protein>
<dbReference type="PANTHER" id="PTHR43213">
    <property type="entry name" value="BIFUNCTIONAL DTTP/UTP PYROPHOSPHATASE/METHYLTRANSFERASE PROTEIN-RELATED"/>
    <property type="match status" value="1"/>
</dbReference>
<keyword evidence="2 4" id="KW-0378">Hydrolase</keyword>
<evidence type="ECO:0000256" key="3">
    <source>
        <dbReference type="ARBA" id="ARBA00023080"/>
    </source>
</evidence>
<dbReference type="OrthoDB" id="9807767at2"/>
<comment type="cofactor">
    <cofactor evidence="1 4">
        <name>a divalent metal cation</name>
        <dbReference type="ChEBI" id="CHEBI:60240"/>
    </cofactor>
</comment>
<evidence type="ECO:0000313" key="5">
    <source>
        <dbReference type="EMBL" id="PVX52027.1"/>
    </source>
</evidence>
<evidence type="ECO:0000256" key="4">
    <source>
        <dbReference type="HAMAP-Rule" id="MF_00528"/>
    </source>
</evidence>
<dbReference type="RefSeq" id="WP_116495589.1">
    <property type="nucleotide sequence ID" value="NZ_QENZ01000003.1"/>
</dbReference>
<dbReference type="Gene3D" id="3.90.950.10">
    <property type="match status" value="1"/>
</dbReference>
<dbReference type="GO" id="GO:0005737">
    <property type="term" value="C:cytoplasm"/>
    <property type="evidence" value="ECO:0007669"/>
    <property type="project" value="UniProtKB-SubCell"/>
</dbReference>
<name>A0A7L4US43_BALHA</name>
<dbReference type="PANTHER" id="PTHR43213:SF5">
    <property type="entry name" value="BIFUNCTIONAL DTTP_UTP PYROPHOSPHATASE_METHYLTRANSFERASE PROTEIN-RELATED"/>
    <property type="match status" value="1"/>
</dbReference>
<comment type="subcellular location">
    <subcellularLocation>
        <location evidence="4">Cytoplasm</location>
    </subcellularLocation>
</comment>
<proteinExistence type="inferred from homology"/>
<dbReference type="AlphaFoldDB" id="A0A7L4US43"/>
<dbReference type="InterPro" id="IPR029001">
    <property type="entry name" value="ITPase-like_fam"/>
</dbReference>
<dbReference type="Proteomes" id="UP000251835">
    <property type="component" value="Unassembled WGS sequence"/>
</dbReference>
<feature type="site" description="Important for substrate specificity" evidence="4">
    <location>
        <position position="79"/>
    </location>
</feature>
<feature type="active site" description="Proton acceptor" evidence="4">
    <location>
        <position position="78"/>
    </location>
</feature>
<gene>
    <name evidence="5" type="ORF">C7377_0322</name>
</gene>
<comment type="catalytic activity">
    <reaction evidence="4">
        <text>UTP + H2O = UMP + diphosphate + H(+)</text>
        <dbReference type="Rhea" id="RHEA:29395"/>
        <dbReference type="ChEBI" id="CHEBI:15377"/>
        <dbReference type="ChEBI" id="CHEBI:15378"/>
        <dbReference type="ChEBI" id="CHEBI:33019"/>
        <dbReference type="ChEBI" id="CHEBI:46398"/>
        <dbReference type="ChEBI" id="CHEBI:57865"/>
        <dbReference type="EC" id="3.6.1.9"/>
    </reaction>
</comment>
<evidence type="ECO:0000256" key="1">
    <source>
        <dbReference type="ARBA" id="ARBA00001968"/>
    </source>
</evidence>